<protein>
    <submittedName>
        <fullName evidence="2">Uncharacterized protein</fullName>
    </submittedName>
</protein>
<dbReference type="Pfam" id="PF19549">
    <property type="entry name" value="DUF6072"/>
    <property type="match status" value="1"/>
</dbReference>
<dbReference type="InterPro" id="IPR045718">
    <property type="entry name" value="DUF6072"/>
</dbReference>
<name>A0A7X0EGX5_9PROT</name>
<dbReference type="EMBL" id="JACIIZ010000018">
    <property type="protein sequence ID" value="MBB6254536.1"/>
    <property type="molecule type" value="Genomic_DNA"/>
</dbReference>
<feature type="transmembrane region" description="Helical" evidence="1">
    <location>
        <begin position="42"/>
        <end position="65"/>
    </location>
</feature>
<keyword evidence="1" id="KW-0472">Membrane</keyword>
<dbReference type="AlphaFoldDB" id="A0A7X0EGX5"/>
<dbReference type="Proteomes" id="UP000539175">
    <property type="component" value="Unassembled WGS sequence"/>
</dbReference>
<keyword evidence="1" id="KW-1133">Transmembrane helix</keyword>
<evidence type="ECO:0000313" key="3">
    <source>
        <dbReference type="Proteomes" id="UP000539175"/>
    </source>
</evidence>
<accession>A0A7X0EGX5</accession>
<sequence>MAKVETDQIDVLGNTALLAGEIVVPGASDMIAGNIASGAGTLLASGLVAAVIAPSMPLIGILAAVGLRINSFRHATTGQHVWSNVRMRRSGVFVEKA</sequence>
<keyword evidence="3" id="KW-1185">Reference proteome</keyword>
<reference evidence="2 3" key="1">
    <citation type="submission" date="2020-08" db="EMBL/GenBank/DDBJ databases">
        <title>Genomic Encyclopedia of Type Strains, Phase IV (KMG-IV): sequencing the most valuable type-strain genomes for metagenomic binning, comparative biology and taxonomic classification.</title>
        <authorList>
            <person name="Goeker M."/>
        </authorList>
    </citation>
    <scope>NUCLEOTIDE SEQUENCE [LARGE SCALE GENOMIC DNA]</scope>
    <source>
        <strain evidence="2 3">DSM 22198</strain>
    </source>
</reference>
<dbReference type="RefSeq" id="WP_184807070.1">
    <property type="nucleotide sequence ID" value="NZ_JACIIZ010000018.1"/>
</dbReference>
<evidence type="ECO:0000256" key="1">
    <source>
        <dbReference type="SAM" id="Phobius"/>
    </source>
</evidence>
<evidence type="ECO:0000313" key="2">
    <source>
        <dbReference type="EMBL" id="MBB6254536.1"/>
    </source>
</evidence>
<proteinExistence type="predicted"/>
<gene>
    <name evidence="2" type="ORF">FHS74_005126</name>
</gene>
<organism evidence="2 3">
    <name type="scientific">Nitrospirillum iridis</name>
    <dbReference type="NCBI Taxonomy" id="765888"/>
    <lineage>
        <taxon>Bacteria</taxon>
        <taxon>Pseudomonadati</taxon>
        <taxon>Pseudomonadota</taxon>
        <taxon>Alphaproteobacteria</taxon>
        <taxon>Rhodospirillales</taxon>
        <taxon>Azospirillaceae</taxon>
        <taxon>Nitrospirillum</taxon>
    </lineage>
</organism>
<keyword evidence="1" id="KW-0812">Transmembrane</keyword>
<comment type="caution">
    <text evidence="2">The sequence shown here is derived from an EMBL/GenBank/DDBJ whole genome shotgun (WGS) entry which is preliminary data.</text>
</comment>